<dbReference type="Proteomes" id="UP001153712">
    <property type="component" value="Chromosome 3"/>
</dbReference>
<keyword evidence="3" id="KW-1185">Reference proteome</keyword>
<dbReference type="PANTHER" id="PTHR11257">
    <property type="entry name" value="CHEMOSENSORY PROTEIN-RELATED"/>
    <property type="match status" value="1"/>
</dbReference>
<evidence type="ECO:0000313" key="2">
    <source>
        <dbReference type="EMBL" id="CAG9860083.1"/>
    </source>
</evidence>
<feature type="signal peptide" evidence="1">
    <location>
        <begin position="1"/>
        <end position="21"/>
    </location>
</feature>
<gene>
    <name evidence="2" type="ORF">PHYEVI_LOCUS6441</name>
</gene>
<proteinExistence type="predicted"/>
<dbReference type="OrthoDB" id="6344725at2759"/>
<evidence type="ECO:0000256" key="1">
    <source>
        <dbReference type="SAM" id="SignalP"/>
    </source>
</evidence>
<feature type="chain" id="PRO_5040229233" evidence="1">
    <location>
        <begin position="22"/>
        <end position="132"/>
    </location>
</feature>
<dbReference type="InterPro" id="IPR005055">
    <property type="entry name" value="A10/PebIII"/>
</dbReference>
<dbReference type="SUPFAM" id="SSF100910">
    <property type="entry name" value="Chemosensory protein Csp2"/>
    <property type="match status" value="1"/>
</dbReference>
<dbReference type="Gene3D" id="1.10.2080.10">
    <property type="entry name" value="Insect odorant-binding protein A10/Ejaculatory bulb-specific protein 3"/>
    <property type="match status" value="1"/>
</dbReference>
<dbReference type="EMBL" id="OU900096">
    <property type="protein sequence ID" value="CAG9860083.1"/>
    <property type="molecule type" value="Genomic_DNA"/>
</dbReference>
<accession>A0A9N9TP69</accession>
<dbReference type="InterPro" id="IPR036682">
    <property type="entry name" value="OS_D_A10/PebIII_sf"/>
</dbReference>
<dbReference type="AlphaFoldDB" id="A0A9N9TP69"/>
<organism evidence="2 3">
    <name type="scientific">Phyllotreta striolata</name>
    <name type="common">Striped flea beetle</name>
    <name type="synonym">Crioceris striolata</name>
    <dbReference type="NCBI Taxonomy" id="444603"/>
    <lineage>
        <taxon>Eukaryota</taxon>
        <taxon>Metazoa</taxon>
        <taxon>Ecdysozoa</taxon>
        <taxon>Arthropoda</taxon>
        <taxon>Hexapoda</taxon>
        <taxon>Insecta</taxon>
        <taxon>Pterygota</taxon>
        <taxon>Neoptera</taxon>
        <taxon>Endopterygota</taxon>
        <taxon>Coleoptera</taxon>
        <taxon>Polyphaga</taxon>
        <taxon>Cucujiformia</taxon>
        <taxon>Chrysomeloidea</taxon>
        <taxon>Chrysomelidae</taxon>
        <taxon>Galerucinae</taxon>
        <taxon>Alticini</taxon>
        <taxon>Phyllotreta</taxon>
    </lineage>
</organism>
<dbReference type="PANTHER" id="PTHR11257:SF12">
    <property type="entry name" value="EJACULATORY BULB-SPECIFIC PROTEIN 3-RELATED"/>
    <property type="match status" value="1"/>
</dbReference>
<evidence type="ECO:0000313" key="3">
    <source>
        <dbReference type="Proteomes" id="UP001153712"/>
    </source>
</evidence>
<protein>
    <submittedName>
        <fullName evidence="2">Uncharacterized protein</fullName>
    </submittedName>
</protein>
<reference evidence="2" key="1">
    <citation type="submission" date="2022-01" db="EMBL/GenBank/DDBJ databases">
        <authorList>
            <person name="King R."/>
        </authorList>
    </citation>
    <scope>NUCLEOTIDE SEQUENCE</scope>
</reference>
<name>A0A9N9TP69_PHYSR</name>
<dbReference type="Pfam" id="PF03392">
    <property type="entry name" value="OS-D"/>
    <property type="match status" value="1"/>
</dbReference>
<keyword evidence="1" id="KW-0732">Signal</keyword>
<sequence length="132" mass="15543">MRRPQLFLLLLLLSVLGFARCDEEHYTSKYDSVDYRAILHSERLLKSYYNCLMDKGPCTAEGKELRNILPDALKTECSKCTEKQKAGAREVVDFIVKDKPDWFKDLQNKYDPDGIYKEKYKDKWLEMGYSID</sequence>